<accession>A0ABQ5U139</accession>
<dbReference type="NCBIfam" id="TIGR01726">
    <property type="entry name" value="HEQRo_perm_3TM"/>
    <property type="match status" value="1"/>
</dbReference>
<feature type="transmembrane region" description="Helical" evidence="8">
    <location>
        <begin position="35"/>
        <end position="53"/>
    </location>
</feature>
<evidence type="ECO:0000256" key="8">
    <source>
        <dbReference type="RuleBase" id="RU363032"/>
    </source>
</evidence>
<evidence type="ECO:0000313" key="11">
    <source>
        <dbReference type="Proteomes" id="UP001161409"/>
    </source>
</evidence>
<feature type="domain" description="ABC transmembrane type-1" evidence="9">
    <location>
        <begin position="156"/>
        <end position="350"/>
    </location>
</feature>
<protein>
    <submittedName>
        <fullName evidence="10">Amino acid ABC transporter permease</fullName>
    </submittedName>
</protein>
<evidence type="ECO:0000256" key="4">
    <source>
        <dbReference type="ARBA" id="ARBA00022475"/>
    </source>
</evidence>
<dbReference type="PANTHER" id="PTHR30614">
    <property type="entry name" value="MEMBRANE COMPONENT OF AMINO ACID ABC TRANSPORTER"/>
    <property type="match status" value="1"/>
</dbReference>
<sequence>MTIIFQPSPDQPAPPTQRGVIKWLRDHFFSSVKNTILTFLGVGIILAIIPPLLDWFVLNATFVGNADECRAAGGACWSFVQAQFRLFMIGSYPQELAWRPIAAGLLLLALFIATARQLMPGKVAVVFWLLLPLPIYWLVGGGFGLESVDTSKWGGLLLTLVLSVVGILVSVPLGILLALGRRSNIKLIKGLCIALIETVRGVPLVTILFMASIMLPLFLPSGMEIGILYRVQIGIILFSSAYIAEVVRGGLQGVESGQSEAAASLGLHPWVTMLFIILPQALTKVLPPLIGRCIALLKDTSLVIVVGLLDFLGISKAASQDPEWLGFDAEAFVFCALIYWILCFGLSRYGNSLEKRGYAAYR</sequence>
<proteinExistence type="inferred from homology"/>
<dbReference type="PANTHER" id="PTHR30614:SF41">
    <property type="entry name" value="INNER MEMBRANE AMINO-ACID ABC TRANSPORTER PERMEASE PROTEIN YHDY"/>
    <property type="match status" value="1"/>
</dbReference>
<dbReference type="SUPFAM" id="SSF161098">
    <property type="entry name" value="MetI-like"/>
    <property type="match status" value="1"/>
</dbReference>
<dbReference type="EMBL" id="BSNF01000001">
    <property type="protein sequence ID" value="GLQ05151.1"/>
    <property type="molecule type" value="Genomic_DNA"/>
</dbReference>
<keyword evidence="11" id="KW-1185">Reference proteome</keyword>
<reference evidence="10" key="2">
    <citation type="submission" date="2023-01" db="EMBL/GenBank/DDBJ databases">
        <title>Draft genome sequence of Sneathiella chinensis strain NBRC 103408.</title>
        <authorList>
            <person name="Sun Q."/>
            <person name="Mori K."/>
        </authorList>
    </citation>
    <scope>NUCLEOTIDE SEQUENCE</scope>
    <source>
        <strain evidence="10">NBRC 103408</strain>
    </source>
</reference>
<feature type="transmembrane region" description="Helical" evidence="8">
    <location>
        <begin position="157"/>
        <end position="179"/>
    </location>
</feature>
<keyword evidence="4" id="KW-1003">Cell membrane</keyword>
<keyword evidence="3 8" id="KW-0813">Transport</keyword>
<reference evidence="10" key="1">
    <citation type="journal article" date="2014" name="Int. J. Syst. Evol. Microbiol.">
        <title>Complete genome of a new Firmicutes species belonging to the dominant human colonic microbiota ('Ruminococcus bicirculans') reveals two chromosomes and a selective capacity to utilize plant glucans.</title>
        <authorList>
            <consortium name="NISC Comparative Sequencing Program"/>
            <person name="Wegmann U."/>
            <person name="Louis P."/>
            <person name="Goesmann A."/>
            <person name="Henrissat B."/>
            <person name="Duncan S.H."/>
            <person name="Flint H.J."/>
        </authorList>
    </citation>
    <scope>NUCLEOTIDE SEQUENCE</scope>
    <source>
        <strain evidence="10">NBRC 103408</strain>
    </source>
</reference>
<dbReference type="CDD" id="cd06261">
    <property type="entry name" value="TM_PBP2"/>
    <property type="match status" value="1"/>
</dbReference>
<feature type="transmembrane region" description="Helical" evidence="8">
    <location>
        <begin position="96"/>
        <end position="113"/>
    </location>
</feature>
<evidence type="ECO:0000313" key="10">
    <source>
        <dbReference type="EMBL" id="GLQ05151.1"/>
    </source>
</evidence>
<comment type="subcellular location">
    <subcellularLocation>
        <location evidence="1">Cell inner membrane</location>
        <topology evidence="1">Multi-pass membrane protein</topology>
    </subcellularLocation>
    <subcellularLocation>
        <location evidence="8">Cell membrane</location>
        <topology evidence="8">Multi-pass membrane protein</topology>
    </subcellularLocation>
</comment>
<keyword evidence="5 8" id="KW-0812">Transmembrane</keyword>
<keyword evidence="7 8" id="KW-0472">Membrane</keyword>
<dbReference type="Proteomes" id="UP001161409">
    <property type="component" value="Unassembled WGS sequence"/>
</dbReference>
<dbReference type="InterPro" id="IPR010065">
    <property type="entry name" value="AA_ABC_transptr_permease_3TM"/>
</dbReference>
<evidence type="ECO:0000256" key="7">
    <source>
        <dbReference type="ARBA" id="ARBA00023136"/>
    </source>
</evidence>
<dbReference type="RefSeq" id="WP_206374180.1">
    <property type="nucleotide sequence ID" value="NZ_BSNF01000001.1"/>
</dbReference>
<dbReference type="Pfam" id="PF00528">
    <property type="entry name" value="BPD_transp_1"/>
    <property type="match status" value="1"/>
</dbReference>
<evidence type="ECO:0000256" key="2">
    <source>
        <dbReference type="ARBA" id="ARBA00010072"/>
    </source>
</evidence>
<evidence type="ECO:0000259" key="9">
    <source>
        <dbReference type="PROSITE" id="PS50928"/>
    </source>
</evidence>
<feature type="transmembrane region" description="Helical" evidence="8">
    <location>
        <begin position="265"/>
        <end position="283"/>
    </location>
</feature>
<dbReference type="Gene3D" id="1.10.3720.10">
    <property type="entry name" value="MetI-like"/>
    <property type="match status" value="1"/>
</dbReference>
<evidence type="ECO:0000256" key="3">
    <source>
        <dbReference type="ARBA" id="ARBA00022448"/>
    </source>
</evidence>
<dbReference type="InterPro" id="IPR035906">
    <property type="entry name" value="MetI-like_sf"/>
</dbReference>
<dbReference type="PROSITE" id="PS50928">
    <property type="entry name" value="ABC_TM1"/>
    <property type="match status" value="1"/>
</dbReference>
<evidence type="ECO:0000256" key="1">
    <source>
        <dbReference type="ARBA" id="ARBA00004429"/>
    </source>
</evidence>
<organism evidence="10 11">
    <name type="scientific">Sneathiella chinensis</name>
    <dbReference type="NCBI Taxonomy" id="349750"/>
    <lineage>
        <taxon>Bacteria</taxon>
        <taxon>Pseudomonadati</taxon>
        <taxon>Pseudomonadota</taxon>
        <taxon>Alphaproteobacteria</taxon>
        <taxon>Sneathiellales</taxon>
        <taxon>Sneathiellaceae</taxon>
        <taxon>Sneathiella</taxon>
    </lineage>
</organism>
<feature type="transmembrane region" description="Helical" evidence="8">
    <location>
        <begin position="191"/>
        <end position="215"/>
    </location>
</feature>
<dbReference type="InterPro" id="IPR000515">
    <property type="entry name" value="MetI-like"/>
</dbReference>
<feature type="transmembrane region" description="Helical" evidence="8">
    <location>
        <begin position="324"/>
        <end position="347"/>
    </location>
</feature>
<dbReference type="InterPro" id="IPR043429">
    <property type="entry name" value="ArtM/GltK/GlnP/TcyL/YhdX-like"/>
</dbReference>
<keyword evidence="6 8" id="KW-1133">Transmembrane helix</keyword>
<evidence type="ECO:0000256" key="6">
    <source>
        <dbReference type="ARBA" id="ARBA00022989"/>
    </source>
</evidence>
<gene>
    <name evidence="10" type="ORF">GCM10007924_03720</name>
</gene>
<comment type="caution">
    <text evidence="10">The sequence shown here is derived from an EMBL/GenBank/DDBJ whole genome shotgun (WGS) entry which is preliminary data.</text>
</comment>
<feature type="transmembrane region" description="Helical" evidence="8">
    <location>
        <begin position="227"/>
        <end position="244"/>
    </location>
</feature>
<feature type="transmembrane region" description="Helical" evidence="8">
    <location>
        <begin position="125"/>
        <end position="145"/>
    </location>
</feature>
<name>A0ABQ5U139_9PROT</name>
<comment type="similarity">
    <text evidence="2">Belongs to the binding-protein-dependent transport system permease family. HisMQ subfamily.</text>
</comment>
<evidence type="ECO:0000256" key="5">
    <source>
        <dbReference type="ARBA" id="ARBA00022692"/>
    </source>
</evidence>